<comment type="caution">
    <text evidence="2">The sequence shown here is derived from an EMBL/GenBank/DDBJ whole genome shotgun (WGS) entry which is preliminary data.</text>
</comment>
<dbReference type="PANTHER" id="PTHR16214:SF3">
    <property type="entry name" value="TRANSMEMBRANE PROTEIN 260"/>
    <property type="match status" value="1"/>
</dbReference>
<feature type="compositionally biased region" description="Basic residues" evidence="1">
    <location>
        <begin position="114"/>
        <end position="123"/>
    </location>
</feature>
<gene>
    <name evidence="2" type="ORF">TrCOL_g5727</name>
</gene>
<evidence type="ECO:0000313" key="3">
    <source>
        <dbReference type="Proteomes" id="UP001165065"/>
    </source>
</evidence>
<dbReference type="PANTHER" id="PTHR16214">
    <property type="entry name" value="TRANSMEMBRANE PROTEIN 260"/>
    <property type="match status" value="1"/>
</dbReference>
<dbReference type="InterPro" id="IPR052724">
    <property type="entry name" value="GT117_domain-containing"/>
</dbReference>
<evidence type="ECO:0000313" key="2">
    <source>
        <dbReference type="EMBL" id="GMI32701.1"/>
    </source>
</evidence>
<name>A0A9W7L623_9STRA</name>
<accession>A0A9W7L623</accession>
<reference evidence="3" key="1">
    <citation type="journal article" date="2023" name="Commun. Biol.">
        <title>Genome analysis of Parmales, the sister group of diatoms, reveals the evolutionary specialization of diatoms from phago-mixotrophs to photoautotrophs.</title>
        <authorList>
            <person name="Ban H."/>
            <person name="Sato S."/>
            <person name="Yoshikawa S."/>
            <person name="Yamada K."/>
            <person name="Nakamura Y."/>
            <person name="Ichinomiya M."/>
            <person name="Sato N."/>
            <person name="Blanc-Mathieu R."/>
            <person name="Endo H."/>
            <person name="Kuwata A."/>
            <person name="Ogata H."/>
        </authorList>
    </citation>
    <scope>NUCLEOTIDE SEQUENCE [LARGE SCALE GENOMIC DNA]</scope>
</reference>
<dbReference type="OrthoDB" id="197432at2759"/>
<dbReference type="Pfam" id="PF11028">
    <property type="entry name" value="TMEM260-like"/>
    <property type="match status" value="2"/>
</dbReference>
<keyword evidence="3" id="KW-1185">Reference proteome</keyword>
<dbReference type="EMBL" id="BRYA01000022">
    <property type="protein sequence ID" value="GMI32701.1"/>
    <property type="molecule type" value="Genomic_DNA"/>
</dbReference>
<protein>
    <submittedName>
        <fullName evidence="2">Uncharacterized protein</fullName>
    </submittedName>
</protein>
<dbReference type="InterPro" id="IPR021280">
    <property type="entry name" value="TMEM260-like"/>
</dbReference>
<sequence>MFRSVGGGDSGELVATACTQSTSHPPGYPLLLLLNGAVLRVVGEDWGPPALVLNGFNALLGALASTSVFLCGVLLSQTMEKFGAGVEERGGGGSVEDIIKELESASGGDGNGRGGKKKKKGGGKKSGLDGPKTPPTPSPQPPTPKPLQPLPTYKFYACMTFASMFGFSVGIWEYSTQLEVFPLNNLLCSLLLMTTAKFMASQTDPKCLNDSQRGLSVLGGLLCGLCMCNQHTSSIFVIVCVLAVATSMERALLERDVKTLAATAAATLVGLSPYLYLVVRSNAKAIDGWGDQSTLEGFLTHFLRKEYGTFVLASEWESGEEQDAGKVMKRLWLNAQQFNKDTFYVGGIAAARFAWGAGARGNRAGAVVVTCWVGYSIFFNYLANLTFSKLHLNILGRMWQQCSVAGFAIGGAGTGMLLCGCGPVSRSLRVVFPLLSVVPLILNFKAMDRSHVSVFSTYARNVLSGIPPNATLMVNDDMNCNTLHYMMRCEGLRPDVDLLKIPLITYDWWKPMQLEHFPNVRAYGRFPGTRHHPYDPSGFAMKTFLDVNVGREDAEVYVAGDWKHGDDSQDVYQRIPVGLADKVVAPGEEVDLYKFAKTVGDNLDKVGRFDKASTIDIVEGSWELVMRVKYQNYFLRASHYIASNVVSFRGKSKRKVRICKVAIRAYEYLMDVSEDEGVLEISRSSWRNAGVVAAVLGKELEGLSEDSFGEGGEGKEEELRKTAKDMFKFWGELWGACVREGETGATDCKEISLFLDHGVNPYSQRKWRGEEGFGFLKDWAGIYDQGASAGGVVVNPDRG</sequence>
<organism evidence="2 3">
    <name type="scientific">Triparma columacea</name>
    <dbReference type="NCBI Taxonomy" id="722753"/>
    <lineage>
        <taxon>Eukaryota</taxon>
        <taxon>Sar</taxon>
        <taxon>Stramenopiles</taxon>
        <taxon>Ochrophyta</taxon>
        <taxon>Bolidophyceae</taxon>
        <taxon>Parmales</taxon>
        <taxon>Triparmaceae</taxon>
        <taxon>Triparma</taxon>
    </lineage>
</organism>
<proteinExistence type="predicted"/>
<feature type="compositionally biased region" description="Pro residues" evidence="1">
    <location>
        <begin position="132"/>
        <end position="146"/>
    </location>
</feature>
<dbReference type="AlphaFoldDB" id="A0A9W7L623"/>
<dbReference type="Proteomes" id="UP001165065">
    <property type="component" value="Unassembled WGS sequence"/>
</dbReference>
<evidence type="ECO:0000256" key="1">
    <source>
        <dbReference type="SAM" id="MobiDB-lite"/>
    </source>
</evidence>
<feature type="region of interest" description="Disordered" evidence="1">
    <location>
        <begin position="103"/>
        <end position="146"/>
    </location>
</feature>